<proteinExistence type="predicted"/>
<name>A0A8E0RU50_9TREM</name>
<keyword evidence="3" id="KW-1185">Reference proteome</keyword>
<feature type="chain" id="PRO_5034353045" evidence="1">
    <location>
        <begin position="17"/>
        <end position="214"/>
    </location>
</feature>
<organism evidence="2 3">
    <name type="scientific">Fasciolopsis buskii</name>
    <dbReference type="NCBI Taxonomy" id="27845"/>
    <lineage>
        <taxon>Eukaryota</taxon>
        <taxon>Metazoa</taxon>
        <taxon>Spiralia</taxon>
        <taxon>Lophotrochozoa</taxon>
        <taxon>Platyhelminthes</taxon>
        <taxon>Trematoda</taxon>
        <taxon>Digenea</taxon>
        <taxon>Plagiorchiida</taxon>
        <taxon>Echinostomata</taxon>
        <taxon>Echinostomatoidea</taxon>
        <taxon>Fasciolidae</taxon>
        <taxon>Fasciolopsis</taxon>
    </lineage>
</organism>
<protein>
    <submittedName>
        <fullName evidence="2">Uncharacterized protein</fullName>
    </submittedName>
</protein>
<comment type="caution">
    <text evidence="2">The sequence shown here is derived from an EMBL/GenBank/DDBJ whole genome shotgun (WGS) entry which is preliminary data.</text>
</comment>
<accession>A0A8E0RU50</accession>
<dbReference type="AlphaFoldDB" id="A0A8E0RU50"/>
<dbReference type="EMBL" id="LUCM01008826">
    <property type="protein sequence ID" value="KAA0187869.1"/>
    <property type="molecule type" value="Genomic_DNA"/>
</dbReference>
<evidence type="ECO:0000313" key="3">
    <source>
        <dbReference type="Proteomes" id="UP000728185"/>
    </source>
</evidence>
<sequence length="214" mass="23728">MFILLVGIALSQLGRAGLVDASNFQLSCPSGLTDYGEGVCGVILNEQKYYCEAHRACRDEGYKRGLRLVLAGTNVTRFLKMPNFPAAVHTSINKMLGHSDRSKAGWTIGLPGHSDYRTTLQTSLPWYIGKPEKANGLCAFVFHNNLMDVTQNYTTGSSCCEWAGPRSSLLNEHRSERFDALFPEKLTNFFFPDDKNFGCFDQQPMPTLIACAKA</sequence>
<dbReference type="Proteomes" id="UP000728185">
    <property type="component" value="Unassembled WGS sequence"/>
</dbReference>
<keyword evidence="1" id="KW-0732">Signal</keyword>
<feature type="signal peptide" evidence="1">
    <location>
        <begin position="1"/>
        <end position="16"/>
    </location>
</feature>
<dbReference type="OrthoDB" id="6222038at2759"/>
<evidence type="ECO:0000313" key="2">
    <source>
        <dbReference type="EMBL" id="KAA0187869.1"/>
    </source>
</evidence>
<evidence type="ECO:0000256" key="1">
    <source>
        <dbReference type="SAM" id="SignalP"/>
    </source>
</evidence>
<reference evidence="2" key="1">
    <citation type="submission" date="2019-05" db="EMBL/GenBank/DDBJ databases">
        <title>Annotation for the trematode Fasciolopsis buski.</title>
        <authorList>
            <person name="Choi Y.-J."/>
        </authorList>
    </citation>
    <scope>NUCLEOTIDE SEQUENCE</scope>
    <source>
        <strain evidence="2">HT</strain>
        <tissue evidence="2">Whole worm</tissue>
    </source>
</reference>
<gene>
    <name evidence="2" type="ORF">FBUS_09538</name>
</gene>